<dbReference type="InterPro" id="IPR036390">
    <property type="entry name" value="WH_DNA-bd_sf"/>
</dbReference>
<dbReference type="PANTHER" id="PTHR43712">
    <property type="entry name" value="PUTATIVE (AFU_ORTHOLOGUE AFUA_4G14580)-RELATED"/>
    <property type="match status" value="1"/>
</dbReference>
<organism evidence="2 3">
    <name type="scientific">Podospora didyma</name>
    <dbReference type="NCBI Taxonomy" id="330526"/>
    <lineage>
        <taxon>Eukaryota</taxon>
        <taxon>Fungi</taxon>
        <taxon>Dikarya</taxon>
        <taxon>Ascomycota</taxon>
        <taxon>Pezizomycotina</taxon>
        <taxon>Sordariomycetes</taxon>
        <taxon>Sordariomycetidae</taxon>
        <taxon>Sordariales</taxon>
        <taxon>Podosporaceae</taxon>
        <taxon>Podospora</taxon>
    </lineage>
</organism>
<dbReference type="PANTHER" id="PTHR43712:SF15">
    <property type="entry name" value="MONODICTYPHENONE CLUSTER TRANSCRIPTIONAL COACTIVATOR MDPA"/>
    <property type="match status" value="1"/>
</dbReference>
<dbReference type="Gene3D" id="3.40.50.150">
    <property type="entry name" value="Vaccinia Virus protein VP39"/>
    <property type="match status" value="1"/>
</dbReference>
<dbReference type="Gene3D" id="1.10.10.10">
    <property type="entry name" value="Winged helix-like DNA-binding domain superfamily/Winged helix DNA-binding domain"/>
    <property type="match status" value="1"/>
</dbReference>
<reference evidence="2" key="2">
    <citation type="submission" date="2023-06" db="EMBL/GenBank/DDBJ databases">
        <authorList>
            <consortium name="Lawrence Berkeley National Laboratory"/>
            <person name="Haridas S."/>
            <person name="Hensen N."/>
            <person name="Bonometti L."/>
            <person name="Westerberg I."/>
            <person name="Brannstrom I.O."/>
            <person name="Guillou S."/>
            <person name="Cros-Aarteil S."/>
            <person name="Calhoun S."/>
            <person name="Kuo A."/>
            <person name="Mondo S."/>
            <person name="Pangilinan J."/>
            <person name="Riley R."/>
            <person name="LaButti K."/>
            <person name="Andreopoulos B."/>
            <person name="Lipzen A."/>
            <person name="Chen C."/>
            <person name="Yanf M."/>
            <person name="Daum C."/>
            <person name="Ng V."/>
            <person name="Clum A."/>
            <person name="Steindorff A."/>
            <person name="Ohm R."/>
            <person name="Martin F."/>
            <person name="Silar P."/>
            <person name="Natvig D."/>
            <person name="Lalanne C."/>
            <person name="Gautier V."/>
            <person name="Ament-velasquez S.L."/>
            <person name="Kruys A."/>
            <person name="Hutchinson M.I."/>
            <person name="Powell A.J."/>
            <person name="Barry K."/>
            <person name="Miller A.N."/>
            <person name="Grigoriev I.V."/>
            <person name="Debuchy R."/>
            <person name="Gladieux P."/>
            <person name="Thoren M.H."/>
            <person name="Johannesson H."/>
        </authorList>
    </citation>
    <scope>NUCLEOTIDE SEQUENCE</scope>
    <source>
        <strain evidence="2">CBS 232.78</strain>
    </source>
</reference>
<proteinExistence type="predicted"/>
<evidence type="ECO:0000313" key="3">
    <source>
        <dbReference type="Proteomes" id="UP001285441"/>
    </source>
</evidence>
<dbReference type="EMBL" id="JAULSW010000009">
    <property type="protein sequence ID" value="KAK3370066.1"/>
    <property type="molecule type" value="Genomic_DNA"/>
</dbReference>
<reference evidence="2" key="1">
    <citation type="journal article" date="2023" name="Mol. Phylogenet. Evol.">
        <title>Genome-scale phylogeny and comparative genomics of the fungal order Sordariales.</title>
        <authorList>
            <person name="Hensen N."/>
            <person name="Bonometti L."/>
            <person name="Westerberg I."/>
            <person name="Brannstrom I.O."/>
            <person name="Guillou S."/>
            <person name="Cros-Aarteil S."/>
            <person name="Calhoun S."/>
            <person name="Haridas S."/>
            <person name="Kuo A."/>
            <person name="Mondo S."/>
            <person name="Pangilinan J."/>
            <person name="Riley R."/>
            <person name="LaButti K."/>
            <person name="Andreopoulos B."/>
            <person name="Lipzen A."/>
            <person name="Chen C."/>
            <person name="Yan M."/>
            <person name="Daum C."/>
            <person name="Ng V."/>
            <person name="Clum A."/>
            <person name="Steindorff A."/>
            <person name="Ohm R.A."/>
            <person name="Martin F."/>
            <person name="Silar P."/>
            <person name="Natvig D.O."/>
            <person name="Lalanne C."/>
            <person name="Gautier V."/>
            <person name="Ament-Velasquez S.L."/>
            <person name="Kruys A."/>
            <person name="Hutchinson M.I."/>
            <person name="Powell A.J."/>
            <person name="Barry K."/>
            <person name="Miller A.N."/>
            <person name="Grigoriev I.V."/>
            <person name="Debuchy R."/>
            <person name="Gladieux P."/>
            <person name="Hiltunen Thoren M."/>
            <person name="Johannesson H."/>
        </authorList>
    </citation>
    <scope>NUCLEOTIDE SEQUENCE</scope>
    <source>
        <strain evidence="2">CBS 232.78</strain>
    </source>
</reference>
<gene>
    <name evidence="2" type="ORF">B0H63DRAFT_306509</name>
</gene>
<evidence type="ECO:0000313" key="2">
    <source>
        <dbReference type="EMBL" id="KAK3370066.1"/>
    </source>
</evidence>
<accession>A0AAE0K5Z2</accession>
<dbReference type="InterPro" id="IPR036388">
    <property type="entry name" value="WH-like_DNA-bd_sf"/>
</dbReference>
<evidence type="ECO:0000256" key="1">
    <source>
        <dbReference type="SAM" id="MobiDB-lite"/>
    </source>
</evidence>
<name>A0AAE0K5Z2_9PEZI</name>
<dbReference type="SUPFAM" id="SSF46785">
    <property type="entry name" value="Winged helix' DNA-binding domain"/>
    <property type="match status" value="1"/>
</dbReference>
<dbReference type="Proteomes" id="UP001285441">
    <property type="component" value="Unassembled WGS sequence"/>
</dbReference>
<sequence>MTSNPHGWNELDTSVQDLVAAAQDLAGYSGTDTFVDSSTSARDISLARRKLCTAITRLQNLVTEPGDFIQHLAHNTQLLACIQWLGEFQVLACIPLSGSVPMRDVADLADVSETQLSRIVRMTATADFLSEPQPGYISHTPLSAPFVTNLSYLDAAMLLAETAAPAALHMTIATQRSLEKKGTGRRSERPEESAYNVAFHSSQTFQSACEQRPKLHRQWLAYLRYVGADHDAVIELLGGLDWFSLSGANIVDVGAHSTTTAKTLAKLNPTLSFIVQLSEITGQQQDGASENGNDGIGCNSGSDGSSRDLSRRIVVQYRTPGSPQMVKDADVYLVRLPSLSAAVGGSSLRQRILVELHTHAEVLRTNTSATLILLLDLLLDTDDVHDSRDMRPTACLRDLSLWQMTNAWGMEMGELMELVNGVQDSMGRLVVTDKLRSRNGATVALHAKYQSKWGF</sequence>
<feature type="region of interest" description="Disordered" evidence="1">
    <location>
        <begin position="284"/>
        <end position="307"/>
    </location>
</feature>
<keyword evidence="3" id="KW-1185">Reference proteome</keyword>
<dbReference type="InterPro" id="IPR029063">
    <property type="entry name" value="SAM-dependent_MTases_sf"/>
</dbReference>
<protein>
    <recommendedName>
        <fullName evidence="4">O-methyltransferase</fullName>
    </recommendedName>
</protein>
<comment type="caution">
    <text evidence="2">The sequence shown here is derived from an EMBL/GenBank/DDBJ whole genome shotgun (WGS) entry which is preliminary data.</text>
</comment>
<dbReference type="AlphaFoldDB" id="A0AAE0K5Z2"/>
<evidence type="ECO:0008006" key="4">
    <source>
        <dbReference type="Google" id="ProtNLM"/>
    </source>
</evidence>